<protein>
    <submittedName>
        <fullName evidence="2">Uncharacterized protein</fullName>
    </submittedName>
</protein>
<gene>
    <name evidence="2" type="ORF">GXM_00705</name>
</gene>
<feature type="coiled-coil region" evidence="1">
    <location>
        <begin position="3"/>
        <end position="30"/>
    </location>
</feature>
<name>A0A5P8VS22_9NOSO</name>
<dbReference type="KEGG" id="nsh:GXM_00705"/>
<proteinExistence type="predicted"/>
<evidence type="ECO:0000313" key="2">
    <source>
        <dbReference type="EMBL" id="QFS43232.1"/>
    </source>
</evidence>
<accession>A0A5P8VS22</accession>
<evidence type="ECO:0000313" key="3">
    <source>
        <dbReference type="Proteomes" id="UP000326678"/>
    </source>
</evidence>
<reference evidence="2 3" key="1">
    <citation type="submission" date="2019-10" db="EMBL/GenBank/DDBJ databases">
        <title>Genomic and transcriptomic insights into the perfect genentic adaptation of a filamentous nitrogen-fixing cyanobacterium to rice fields.</title>
        <authorList>
            <person name="Chen Z."/>
        </authorList>
    </citation>
    <scope>NUCLEOTIDE SEQUENCE [LARGE SCALE GENOMIC DNA]</scope>
    <source>
        <strain evidence="2">CCNUC1</strain>
    </source>
</reference>
<dbReference type="Gene3D" id="1.20.5.490">
    <property type="entry name" value="Single helix bin"/>
    <property type="match status" value="1"/>
</dbReference>
<keyword evidence="3" id="KW-1185">Reference proteome</keyword>
<organism evidence="2 3">
    <name type="scientific">Nostoc sphaeroides CCNUC1</name>
    <dbReference type="NCBI Taxonomy" id="2653204"/>
    <lineage>
        <taxon>Bacteria</taxon>
        <taxon>Bacillati</taxon>
        <taxon>Cyanobacteriota</taxon>
        <taxon>Cyanophyceae</taxon>
        <taxon>Nostocales</taxon>
        <taxon>Nostocaceae</taxon>
        <taxon>Nostoc</taxon>
    </lineage>
</organism>
<dbReference type="EMBL" id="CP045226">
    <property type="protein sequence ID" value="QFS43232.1"/>
    <property type="molecule type" value="Genomic_DNA"/>
</dbReference>
<dbReference type="Proteomes" id="UP000326678">
    <property type="component" value="Chromosome Gxm1"/>
</dbReference>
<sequence length="70" mass="8269">MTSQQLEERSQQLEARVATLEKELAEMKQMLYGFVQKKSPWWLEVAGSFENDPTFEEAVRFGQEWRKSAE</sequence>
<evidence type="ECO:0000256" key="1">
    <source>
        <dbReference type="SAM" id="Coils"/>
    </source>
</evidence>
<keyword evidence="1" id="KW-0175">Coiled coil</keyword>
<dbReference type="AlphaFoldDB" id="A0A5P8VS22"/>
<dbReference type="RefSeq" id="WP_118164156.1">
    <property type="nucleotide sequence ID" value="NZ_CP045226.1"/>
</dbReference>